<sequence>MTDASFVLKSGEATNRTLSMPGGDGFEIDSVMAISTGNDHVHLLGFSIDGCDLAIRIVNMHSEGVWAQPRVTVSLRKA</sequence>
<proteinExistence type="predicted"/>
<dbReference type="Proteomes" id="UP000196560">
    <property type="component" value="Unassembled WGS sequence"/>
</dbReference>
<dbReference type="RefSeq" id="WP_087186082.1">
    <property type="nucleotide sequence ID" value="NZ_NFHO01000003.1"/>
</dbReference>
<accession>A0A1Y3U4T6</accession>
<organism evidence="1 2">
    <name type="scientific">Enorma massiliensis</name>
    <dbReference type="NCBI Taxonomy" id="1472761"/>
    <lineage>
        <taxon>Bacteria</taxon>
        <taxon>Bacillati</taxon>
        <taxon>Actinomycetota</taxon>
        <taxon>Coriobacteriia</taxon>
        <taxon>Coriobacteriales</taxon>
        <taxon>Coriobacteriaceae</taxon>
        <taxon>Enorma</taxon>
    </lineage>
</organism>
<comment type="caution">
    <text evidence="1">The sequence shown here is derived from an EMBL/GenBank/DDBJ whole genome shotgun (WGS) entry which is preliminary data.</text>
</comment>
<dbReference type="EMBL" id="NFHO01000003">
    <property type="protein sequence ID" value="OUN43786.1"/>
    <property type="molecule type" value="Genomic_DNA"/>
</dbReference>
<keyword evidence="2" id="KW-1185">Reference proteome</keyword>
<protein>
    <submittedName>
        <fullName evidence="1">Uncharacterized protein</fullName>
    </submittedName>
</protein>
<evidence type="ECO:0000313" key="1">
    <source>
        <dbReference type="EMBL" id="OUN43786.1"/>
    </source>
</evidence>
<dbReference type="AlphaFoldDB" id="A0A1Y3U4T6"/>
<reference evidence="2" key="1">
    <citation type="submission" date="2017-04" db="EMBL/GenBank/DDBJ databases">
        <title>Function of individual gut microbiota members based on whole genome sequencing of pure cultures obtained from chicken caecum.</title>
        <authorList>
            <person name="Medvecky M."/>
            <person name="Cejkova D."/>
            <person name="Polansky O."/>
            <person name="Karasova D."/>
            <person name="Kubasova T."/>
            <person name="Cizek A."/>
            <person name="Rychlik I."/>
        </authorList>
    </citation>
    <scope>NUCLEOTIDE SEQUENCE [LARGE SCALE GENOMIC DNA]</scope>
    <source>
        <strain evidence="2">An70</strain>
    </source>
</reference>
<evidence type="ECO:0000313" key="2">
    <source>
        <dbReference type="Proteomes" id="UP000196560"/>
    </source>
</evidence>
<gene>
    <name evidence="1" type="ORF">B5G21_03610</name>
</gene>
<name>A0A1Y3U4T6_9ACTN</name>